<accession>A0A7T5VFC6</accession>
<keyword evidence="5" id="KW-1185">Reference proteome</keyword>
<feature type="region of interest" description="Disordered" evidence="1">
    <location>
        <begin position="139"/>
        <end position="359"/>
    </location>
</feature>
<feature type="domain" description="AMIN" evidence="3">
    <location>
        <begin position="369"/>
        <end position="454"/>
    </location>
</feature>
<evidence type="ECO:0000313" key="4">
    <source>
        <dbReference type="EMBL" id="QQG66880.1"/>
    </source>
</evidence>
<sequence>MKKSLVSLITSTLLIFLSCCGLAVAQDSPQLLNIKHSILSANTEVVVLQLNGSYTPKTFTLKDGNPRIIFDFAAMTLGKAVKNTTSVNGPFVQRVRVGVHSGDVPKTRIVFDVNTLKGVTFTQHFDEQSSSLIVRLTGPDTAAAPPKQGSKTEAAAKASGKETEKSSAAAKPEKADKAPQQPATTPPPAPAVEKSAPAAAAAVPPAPSSASTGKVETAPQAKSTPPEKKSEAAPQKETAATPAEKKEKEQTVPTTPAAEPVKDTTAAKETKDKKAAVPVTDSQKDATTAAKAADKEPAQVQKAAAPVTDSQKDATTAAKAADKEPTQAKKAAAPVQPAAEPADKTATTSPKPASALKTADNPELEYVKFDPSSPKGEMVLFKLNGFHPPAVHGVEEGVPRVICDFNKTKLLDGSKKLIKADGKFVKAIRTSKTKKPDRIRIIVELEPNHSYDLQQVFFKDDNLYALIVNTTKK</sequence>
<dbReference type="KEGG" id="dog:HP555_13905"/>
<dbReference type="InterPro" id="IPR021731">
    <property type="entry name" value="AMIN_dom"/>
</dbReference>
<feature type="compositionally biased region" description="Low complexity" evidence="1">
    <location>
        <begin position="328"/>
        <end position="340"/>
    </location>
</feature>
<evidence type="ECO:0000259" key="3">
    <source>
        <dbReference type="Pfam" id="PF11741"/>
    </source>
</evidence>
<feature type="compositionally biased region" description="Low complexity" evidence="1">
    <location>
        <begin position="149"/>
        <end position="158"/>
    </location>
</feature>
<feature type="compositionally biased region" description="Basic and acidic residues" evidence="1">
    <location>
        <begin position="159"/>
        <end position="177"/>
    </location>
</feature>
<gene>
    <name evidence="4" type="ORF">HP555_13905</name>
</gene>
<proteinExistence type="predicted"/>
<protein>
    <submittedName>
        <fullName evidence="4">AMIN domain-containing protein</fullName>
    </submittedName>
</protein>
<dbReference type="RefSeq" id="WP_199263168.1">
    <property type="nucleotide sequence ID" value="NZ_CP054140.1"/>
</dbReference>
<dbReference type="Pfam" id="PF11741">
    <property type="entry name" value="AMIN"/>
    <property type="match status" value="2"/>
</dbReference>
<evidence type="ECO:0000256" key="1">
    <source>
        <dbReference type="SAM" id="MobiDB-lite"/>
    </source>
</evidence>
<keyword evidence="2" id="KW-0732">Signal</keyword>
<dbReference type="Proteomes" id="UP000596092">
    <property type="component" value="Chromosome"/>
</dbReference>
<reference evidence="4 5" key="1">
    <citation type="submission" date="2020-05" db="EMBL/GenBank/DDBJ databases">
        <title>Complete genome of Desulfobulbus oligotrophicus.</title>
        <authorList>
            <person name="Podar M."/>
        </authorList>
    </citation>
    <scope>NUCLEOTIDE SEQUENCE [LARGE SCALE GENOMIC DNA]</scope>
    <source>
        <strain evidence="4 5">Prop6</strain>
    </source>
</reference>
<evidence type="ECO:0000313" key="5">
    <source>
        <dbReference type="Proteomes" id="UP000596092"/>
    </source>
</evidence>
<dbReference type="Gene3D" id="2.60.40.3500">
    <property type="match status" value="2"/>
</dbReference>
<dbReference type="AlphaFoldDB" id="A0A7T5VFC6"/>
<feature type="signal peptide" evidence="2">
    <location>
        <begin position="1"/>
        <end position="25"/>
    </location>
</feature>
<feature type="compositionally biased region" description="Basic and acidic residues" evidence="1">
    <location>
        <begin position="260"/>
        <end position="275"/>
    </location>
</feature>
<feature type="chain" id="PRO_5032632394" evidence="2">
    <location>
        <begin position="26"/>
        <end position="473"/>
    </location>
</feature>
<name>A0A7T5VFC6_9BACT</name>
<feature type="compositionally biased region" description="Low complexity" evidence="1">
    <location>
        <begin position="191"/>
        <end position="211"/>
    </location>
</feature>
<organism evidence="4 5">
    <name type="scientific">Desulfobulbus oligotrophicus</name>
    <dbReference type="NCBI Taxonomy" id="1909699"/>
    <lineage>
        <taxon>Bacteria</taxon>
        <taxon>Pseudomonadati</taxon>
        <taxon>Thermodesulfobacteriota</taxon>
        <taxon>Desulfobulbia</taxon>
        <taxon>Desulfobulbales</taxon>
        <taxon>Desulfobulbaceae</taxon>
        <taxon>Desulfobulbus</taxon>
    </lineage>
</organism>
<feature type="domain" description="AMIN" evidence="3">
    <location>
        <begin position="41"/>
        <end position="115"/>
    </location>
</feature>
<dbReference type="EMBL" id="CP054140">
    <property type="protein sequence ID" value="QQG66880.1"/>
    <property type="molecule type" value="Genomic_DNA"/>
</dbReference>
<evidence type="ECO:0000256" key="2">
    <source>
        <dbReference type="SAM" id="SignalP"/>
    </source>
</evidence>
<dbReference type="PROSITE" id="PS51257">
    <property type="entry name" value="PROKAR_LIPOPROTEIN"/>
    <property type="match status" value="1"/>
</dbReference>